<dbReference type="Proteomes" id="UP001161388">
    <property type="component" value="Unassembled WGS sequence"/>
</dbReference>
<dbReference type="EMBL" id="BSNL01000001">
    <property type="protein sequence ID" value="GLQ25453.1"/>
    <property type="molecule type" value="Genomic_DNA"/>
</dbReference>
<keyword evidence="1" id="KW-1133">Transmembrane helix</keyword>
<gene>
    <name evidence="2" type="ORF">GCM10007927_02560</name>
</gene>
<sequence>MLVFILLVACIGSGYLAFKISDDRERMDFERRNSHGVREYKNWDERKEDRVHEGMSNAFGVFLGVVSAICGLLCALVWAAG</sequence>
<reference evidence="2" key="2">
    <citation type="submission" date="2023-01" db="EMBL/GenBank/DDBJ databases">
        <title>Draft genome sequence of Sulfitobacter pacificus strain NBRC 109915.</title>
        <authorList>
            <person name="Sun Q."/>
            <person name="Mori K."/>
        </authorList>
    </citation>
    <scope>NUCLEOTIDE SEQUENCE</scope>
    <source>
        <strain evidence="2">NBRC 109915</strain>
    </source>
</reference>
<keyword evidence="1" id="KW-0812">Transmembrane</keyword>
<evidence type="ECO:0000313" key="3">
    <source>
        <dbReference type="Proteomes" id="UP001161388"/>
    </source>
</evidence>
<protein>
    <submittedName>
        <fullName evidence="2">Uncharacterized protein</fullName>
    </submittedName>
</protein>
<evidence type="ECO:0000313" key="2">
    <source>
        <dbReference type="EMBL" id="GLQ25453.1"/>
    </source>
</evidence>
<accession>A0ABQ5VDJ8</accession>
<comment type="caution">
    <text evidence="2">The sequence shown here is derived from an EMBL/GenBank/DDBJ whole genome shotgun (WGS) entry which is preliminary data.</text>
</comment>
<keyword evidence="3" id="KW-1185">Reference proteome</keyword>
<proteinExistence type="predicted"/>
<name>A0ABQ5VDJ8_9RHOB</name>
<keyword evidence="1" id="KW-0472">Membrane</keyword>
<feature type="transmembrane region" description="Helical" evidence="1">
    <location>
        <begin position="58"/>
        <end position="80"/>
    </location>
</feature>
<reference evidence="2" key="1">
    <citation type="journal article" date="2014" name="Int. J. Syst. Evol. Microbiol.">
        <title>Complete genome of a new Firmicutes species belonging to the dominant human colonic microbiota ('Ruminococcus bicirculans') reveals two chromosomes and a selective capacity to utilize plant glucans.</title>
        <authorList>
            <consortium name="NISC Comparative Sequencing Program"/>
            <person name="Wegmann U."/>
            <person name="Louis P."/>
            <person name="Goesmann A."/>
            <person name="Henrissat B."/>
            <person name="Duncan S.H."/>
            <person name="Flint H.J."/>
        </authorList>
    </citation>
    <scope>NUCLEOTIDE SEQUENCE</scope>
    <source>
        <strain evidence="2">NBRC 109915</strain>
    </source>
</reference>
<evidence type="ECO:0000256" key="1">
    <source>
        <dbReference type="SAM" id="Phobius"/>
    </source>
</evidence>
<organism evidence="2 3">
    <name type="scientific">Sulfitobacter pacificus</name>
    <dbReference type="NCBI Taxonomy" id="1499314"/>
    <lineage>
        <taxon>Bacteria</taxon>
        <taxon>Pseudomonadati</taxon>
        <taxon>Pseudomonadota</taxon>
        <taxon>Alphaproteobacteria</taxon>
        <taxon>Rhodobacterales</taxon>
        <taxon>Roseobacteraceae</taxon>
        <taxon>Sulfitobacter</taxon>
    </lineage>
</organism>